<keyword evidence="1" id="KW-0732">Signal</keyword>
<organism evidence="2 3">
    <name type="scientific">Allorhodopirellula solitaria</name>
    <dbReference type="NCBI Taxonomy" id="2527987"/>
    <lineage>
        <taxon>Bacteria</taxon>
        <taxon>Pseudomonadati</taxon>
        <taxon>Planctomycetota</taxon>
        <taxon>Planctomycetia</taxon>
        <taxon>Pirellulales</taxon>
        <taxon>Pirellulaceae</taxon>
        <taxon>Allorhodopirellula</taxon>
    </lineage>
</organism>
<evidence type="ECO:0000313" key="3">
    <source>
        <dbReference type="Proteomes" id="UP000318053"/>
    </source>
</evidence>
<proteinExistence type="predicted"/>
<dbReference type="OrthoDB" id="3352011at2"/>
<dbReference type="AlphaFoldDB" id="A0A5C5X045"/>
<feature type="signal peptide" evidence="1">
    <location>
        <begin position="1"/>
        <end position="20"/>
    </location>
</feature>
<gene>
    <name evidence="2" type="ORF">CA85_43190</name>
</gene>
<evidence type="ECO:0000256" key="1">
    <source>
        <dbReference type="SAM" id="SignalP"/>
    </source>
</evidence>
<evidence type="ECO:0000313" key="2">
    <source>
        <dbReference type="EMBL" id="TWT56316.1"/>
    </source>
</evidence>
<sequence length="339" mass="37222" precursor="true">MLSMARCFLLVILANPAAFGSDDFVWPGNGVPVDRPVWGHRDGLRIGLAPAPGPHGLIRIYTPYLGQAYPRMVNFLSVEPSVVGQPGRGQSELEQSRLHPGQGGLTFVPSNSESSGEPAAMLPTGVHDPDTETLALFVHTEPFRNVAHPILKLVFHCDQPHAVQIVIFTAADSATMTSCVLSATMGNYGLLRELHLADHQVEQAAELWADEPLDRLDFLPWRVWPAKELEQTGGGGYRVSLTSDLAHPEDADYSSAVPANWRYEGQAARHFWRTEAGVQPEVAVNARQTYWATDAPIPGGACFENFELRIPFRNAQRLWFGVEPIGRGDRPEAAPQPPR</sequence>
<dbReference type="Proteomes" id="UP000318053">
    <property type="component" value="Unassembled WGS sequence"/>
</dbReference>
<protein>
    <submittedName>
        <fullName evidence="2">Uncharacterized protein</fullName>
    </submittedName>
</protein>
<reference evidence="2 3" key="1">
    <citation type="submission" date="2019-02" db="EMBL/GenBank/DDBJ databases">
        <title>Deep-cultivation of Planctomycetes and their phenomic and genomic characterization uncovers novel biology.</title>
        <authorList>
            <person name="Wiegand S."/>
            <person name="Jogler M."/>
            <person name="Boedeker C."/>
            <person name="Pinto D."/>
            <person name="Vollmers J."/>
            <person name="Rivas-Marin E."/>
            <person name="Kohn T."/>
            <person name="Peeters S.H."/>
            <person name="Heuer A."/>
            <person name="Rast P."/>
            <person name="Oberbeckmann S."/>
            <person name="Bunk B."/>
            <person name="Jeske O."/>
            <person name="Meyerdierks A."/>
            <person name="Storesund J.E."/>
            <person name="Kallscheuer N."/>
            <person name="Luecker S."/>
            <person name="Lage O.M."/>
            <person name="Pohl T."/>
            <person name="Merkel B.J."/>
            <person name="Hornburger P."/>
            <person name="Mueller R.-W."/>
            <person name="Bruemmer F."/>
            <person name="Labrenz M."/>
            <person name="Spormann A.M."/>
            <person name="Op Den Camp H."/>
            <person name="Overmann J."/>
            <person name="Amann R."/>
            <person name="Jetten M.S.M."/>
            <person name="Mascher T."/>
            <person name="Medema M.H."/>
            <person name="Devos D.P."/>
            <person name="Kaster A.-K."/>
            <person name="Ovreas L."/>
            <person name="Rohde M."/>
            <person name="Galperin M.Y."/>
            <person name="Jogler C."/>
        </authorList>
    </citation>
    <scope>NUCLEOTIDE SEQUENCE [LARGE SCALE GENOMIC DNA]</scope>
    <source>
        <strain evidence="2 3">CA85</strain>
    </source>
</reference>
<feature type="chain" id="PRO_5022832947" evidence="1">
    <location>
        <begin position="21"/>
        <end position="339"/>
    </location>
</feature>
<name>A0A5C5X045_9BACT</name>
<accession>A0A5C5X045</accession>
<comment type="caution">
    <text evidence="2">The sequence shown here is derived from an EMBL/GenBank/DDBJ whole genome shotgun (WGS) entry which is preliminary data.</text>
</comment>
<keyword evidence="3" id="KW-1185">Reference proteome</keyword>
<dbReference type="EMBL" id="SJPK01000014">
    <property type="protein sequence ID" value="TWT56316.1"/>
    <property type="molecule type" value="Genomic_DNA"/>
</dbReference>